<keyword evidence="2" id="KW-1185">Reference proteome</keyword>
<evidence type="ECO:0000313" key="1">
    <source>
        <dbReference type="EMBL" id="ALN79425.1"/>
    </source>
</evidence>
<protein>
    <submittedName>
        <fullName evidence="1">Uncharacterized protein</fullName>
    </submittedName>
</protein>
<gene>
    <name evidence="1" type="ORF">LA76x_1267</name>
</gene>
<sequence length="74" mass="8209">MHDQRAASAGGGHLLECECRQTAKHACVGDALQQWRRINTTRRPRLRRIEPAAQVPQYDMAGVVQFPLSLARGG</sequence>
<dbReference type="EMBL" id="CP011129">
    <property type="protein sequence ID" value="ALN79425.1"/>
    <property type="molecule type" value="Genomic_DNA"/>
</dbReference>
<accession>A0A0S2F7H7</accession>
<reference evidence="1 2" key="1">
    <citation type="journal article" date="2015" name="BMC Genomics">
        <title>Comparative genomics and metabolic profiling of the genus Lysobacter.</title>
        <authorList>
            <person name="de Bruijn I."/>
            <person name="Cheng X."/>
            <person name="de Jager V."/>
            <person name="Exposito R.G."/>
            <person name="Watrous J."/>
            <person name="Patel N."/>
            <person name="Postma J."/>
            <person name="Dorrestein P.C."/>
            <person name="Kobayashi D."/>
            <person name="Raaijmakers J.M."/>
        </authorList>
    </citation>
    <scope>NUCLEOTIDE SEQUENCE [LARGE SCALE GENOMIC DNA]</scope>
    <source>
        <strain evidence="1 2">76</strain>
    </source>
</reference>
<dbReference type="KEGG" id="lab:LA76x_1267"/>
<dbReference type="AlphaFoldDB" id="A0A0S2F7H7"/>
<organism evidence="1 2">
    <name type="scientific">Lysobacter antibioticus</name>
    <dbReference type="NCBI Taxonomy" id="84531"/>
    <lineage>
        <taxon>Bacteria</taxon>
        <taxon>Pseudomonadati</taxon>
        <taxon>Pseudomonadota</taxon>
        <taxon>Gammaproteobacteria</taxon>
        <taxon>Lysobacterales</taxon>
        <taxon>Lysobacteraceae</taxon>
        <taxon>Lysobacter</taxon>
    </lineage>
</organism>
<dbReference type="PATRIC" id="fig|84531.8.peg.1290"/>
<evidence type="ECO:0000313" key="2">
    <source>
        <dbReference type="Proteomes" id="UP000060787"/>
    </source>
</evidence>
<dbReference type="Proteomes" id="UP000060787">
    <property type="component" value="Chromosome"/>
</dbReference>
<proteinExistence type="predicted"/>
<name>A0A0S2F7H7_LYSAN</name>